<dbReference type="GO" id="GO:0001822">
    <property type="term" value="P:kidney development"/>
    <property type="evidence" value="ECO:0007669"/>
    <property type="project" value="Ensembl"/>
</dbReference>
<dbReference type="GO" id="GO:0002093">
    <property type="term" value="P:auditory receptor cell morphogenesis"/>
    <property type="evidence" value="ECO:0007669"/>
    <property type="project" value="Ensembl"/>
</dbReference>
<dbReference type="GeneID" id="100556755"/>
<evidence type="ECO:0000313" key="13">
    <source>
        <dbReference type="Ensembl" id="ENSACAP00000005707.4"/>
    </source>
</evidence>
<comment type="subcellular location">
    <subcellularLocation>
        <location evidence="1">Cell membrane</location>
    </subcellularLocation>
    <subcellularLocation>
        <location evidence="2">Cytoplasm</location>
        <location evidence="2">Cytoskeleton</location>
        <location evidence="2">Cilium axoneme</location>
    </subcellularLocation>
</comment>
<dbReference type="AlphaFoldDB" id="G1KEQ2"/>
<evidence type="ECO:0000256" key="4">
    <source>
        <dbReference type="ARBA" id="ARBA00022475"/>
    </source>
</evidence>
<dbReference type="GO" id="GO:0043587">
    <property type="term" value="P:tongue morphogenesis"/>
    <property type="evidence" value="ECO:0007669"/>
    <property type="project" value="Ensembl"/>
</dbReference>
<dbReference type="Bgee" id="ENSACAG00000005832">
    <property type="expression patterns" value="Expressed in hindlimb bud and 11 other cell types or tissues"/>
</dbReference>
<dbReference type="eggNOG" id="ENOG502QR8Y">
    <property type="taxonomic scope" value="Eukaryota"/>
</dbReference>
<dbReference type="GO" id="GO:0042733">
    <property type="term" value="P:embryonic digit morphogenesis"/>
    <property type="evidence" value="ECO:0007669"/>
    <property type="project" value="Ensembl"/>
</dbReference>
<evidence type="ECO:0000256" key="10">
    <source>
        <dbReference type="ARBA" id="ARBA00023136"/>
    </source>
</evidence>
<evidence type="ECO:0000256" key="5">
    <source>
        <dbReference type="ARBA" id="ARBA00022490"/>
    </source>
</evidence>
<dbReference type="GO" id="GO:0007224">
    <property type="term" value="P:smoothened signaling pathway"/>
    <property type="evidence" value="ECO:0007669"/>
    <property type="project" value="Ensembl"/>
</dbReference>
<keyword evidence="7" id="KW-0677">Repeat</keyword>
<dbReference type="KEGG" id="acs:100556755"/>
<evidence type="ECO:0000256" key="2">
    <source>
        <dbReference type="ARBA" id="ARBA00004430"/>
    </source>
</evidence>
<dbReference type="GO" id="GO:0044782">
    <property type="term" value="P:cilium organization"/>
    <property type="evidence" value="ECO:0000318"/>
    <property type="project" value="GO_Central"/>
</dbReference>
<dbReference type="CTD" id="51057"/>
<accession>G1KEQ2</accession>
<proteinExistence type="inferred from homology"/>
<dbReference type="GO" id="GO:0010762">
    <property type="term" value="P:regulation of fibroblast migration"/>
    <property type="evidence" value="ECO:0007669"/>
    <property type="project" value="Ensembl"/>
</dbReference>
<keyword evidence="4" id="KW-1003">Cell membrane</keyword>
<dbReference type="GO" id="GO:0043010">
    <property type="term" value="P:camera-type eye development"/>
    <property type="evidence" value="ECO:0007669"/>
    <property type="project" value="Ensembl"/>
</dbReference>
<keyword evidence="9" id="KW-0969">Cilium</keyword>
<dbReference type="GO" id="GO:0055123">
    <property type="term" value="P:digestive system development"/>
    <property type="evidence" value="ECO:0007669"/>
    <property type="project" value="Ensembl"/>
</dbReference>
<dbReference type="InterPro" id="IPR036322">
    <property type="entry name" value="WD40_repeat_dom_sf"/>
</dbReference>
<dbReference type="GO" id="GO:1900027">
    <property type="term" value="P:regulation of ruffle assembly"/>
    <property type="evidence" value="ECO:0007669"/>
    <property type="project" value="Ensembl"/>
</dbReference>
<evidence type="ECO:0000256" key="9">
    <source>
        <dbReference type="ARBA" id="ARBA00023069"/>
    </source>
</evidence>
<gene>
    <name evidence="13" type="primary">WDPCP</name>
</gene>
<dbReference type="Ensembl" id="ENSACAT00000036677.1">
    <property type="protein sequence ID" value="ENSACAP00000024544.1"/>
    <property type="gene ID" value="ENSACAG00000005832.4"/>
</dbReference>
<comment type="similarity">
    <text evidence="3">Belongs to the WD repeat fritz family.</text>
</comment>
<evidence type="ECO:0000256" key="6">
    <source>
        <dbReference type="ARBA" id="ARBA00022574"/>
    </source>
</evidence>
<evidence type="ECO:0000313" key="14">
    <source>
        <dbReference type="Proteomes" id="UP000001646"/>
    </source>
</evidence>
<dbReference type="GO" id="GO:2000114">
    <property type="term" value="P:regulation of establishment of cell polarity"/>
    <property type="evidence" value="ECO:0007669"/>
    <property type="project" value="Ensembl"/>
</dbReference>
<dbReference type="GO" id="GO:0045184">
    <property type="term" value="P:establishment of protein localization"/>
    <property type="evidence" value="ECO:0000318"/>
    <property type="project" value="GO_Central"/>
</dbReference>
<keyword evidence="10" id="KW-0472">Membrane</keyword>
<sequence length="717" mass="81821">MTVLLCEMHLWSLKNTLHVEDQDIGVHHYYEKKESESQLNFDHLHQKQLLAESRDYPWVLKNKRPEKLRDTLKELEELMQNSHCVLCKWKTKYVCQLLFHSGILVSLSLCGPQLERVVIDRTLMGKLISNTISDAVLTDSFMILSFWEQSKLCFIQFTKKANSPDVNKRPEKLSSLEYKISYVDIPGLGSRRLKCHLAINSVQDMVICWWSLTKVEMWPWTPASSERERANILLLKHEHGNLEILSYIRTSGDPLDVTFSSSQPHQIRTVEHSFSVDQEPMADSCIYECVRDKVQCVTVTKIPLVSKAISCCRNITEDKLVLGCEDSSIVLYEDYRQLTLLVQAEVLPAFMCCHPNGAIVLVASSQGELQMFDMALSPIKLQLLAEDFSPKSTVQFSEHFNVSNSLSQIQWAASQVSYETMGGTDIHSLLLLRFHKGPIGVLHFKTGIIPRGHFDLMAIIQEYIHQDEIHEAINILSGMNWNTMGEQCFIGLSAIVNYLLRQKLTGEREAQLEATLGTFYVPRRPLAETTVLEYRDQISRYARRFFHHLLRHQRFEKAFLLAVDIGAHDLFMDIHYFALDKDELALAEVAKKKANDIDTESITTAAEIPGHKGREDALSEAFADLSVLPQQELKCPSNLPLSSMNTQSFPYTAHNSSARSTFSREIDKKERSFIREIYTTLQMKAEACCETGTSEEAHDREEIRGSNSVKVVHFGLV</sequence>
<keyword evidence="12" id="KW-0966">Cell projection</keyword>
<dbReference type="GeneTree" id="ENSGT00390000016551"/>
<keyword evidence="8" id="KW-0970">Cilium biogenesis/degradation</keyword>
<dbReference type="GO" id="GO:0060271">
    <property type="term" value="P:cilium assembly"/>
    <property type="evidence" value="ECO:0007669"/>
    <property type="project" value="Ensembl"/>
</dbReference>
<dbReference type="GO" id="GO:0051893">
    <property type="term" value="P:regulation of focal adhesion assembly"/>
    <property type="evidence" value="ECO:0007669"/>
    <property type="project" value="Ensembl"/>
</dbReference>
<evidence type="ECO:0000256" key="12">
    <source>
        <dbReference type="ARBA" id="ARBA00023273"/>
    </source>
</evidence>
<organism evidence="13 14">
    <name type="scientific">Anolis carolinensis</name>
    <name type="common">Green anole</name>
    <name type="synonym">American chameleon</name>
    <dbReference type="NCBI Taxonomy" id="28377"/>
    <lineage>
        <taxon>Eukaryota</taxon>
        <taxon>Metazoa</taxon>
        <taxon>Chordata</taxon>
        <taxon>Craniata</taxon>
        <taxon>Vertebrata</taxon>
        <taxon>Euteleostomi</taxon>
        <taxon>Lepidosauria</taxon>
        <taxon>Squamata</taxon>
        <taxon>Bifurcata</taxon>
        <taxon>Unidentata</taxon>
        <taxon>Episquamata</taxon>
        <taxon>Toxicofera</taxon>
        <taxon>Iguania</taxon>
        <taxon>Dactyloidae</taxon>
        <taxon>Anolis</taxon>
    </lineage>
</organism>
<dbReference type="GO" id="GO:0060541">
    <property type="term" value="P:respiratory system development"/>
    <property type="evidence" value="ECO:0007669"/>
    <property type="project" value="Ensembl"/>
</dbReference>
<dbReference type="HOGENOM" id="CLU_004917_1_0_1"/>
<keyword evidence="14" id="KW-1185">Reference proteome</keyword>
<dbReference type="GO" id="GO:0097541">
    <property type="term" value="C:axonemal basal plate"/>
    <property type="evidence" value="ECO:0000318"/>
    <property type="project" value="GO_Central"/>
</dbReference>
<name>G1KEQ2_ANOCA</name>
<dbReference type="GO" id="GO:0090521">
    <property type="term" value="P:podocyte cell migration"/>
    <property type="evidence" value="ECO:0007669"/>
    <property type="project" value="Ensembl"/>
</dbReference>
<dbReference type="SUPFAM" id="SSF50978">
    <property type="entry name" value="WD40 repeat-like"/>
    <property type="match status" value="1"/>
</dbReference>
<keyword evidence="6" id="KW-0853">WD repeat</keyword>
<dbReference type="PANTHER" id="PTHR13667:SF5">
    <property type="entry name" value="WD REPEAT-CONTAINING AND PLANAR CELL POLARITY EFFECTOR PROTEIN FRITZ HOMOLOG"/>
    <property type="match status" value="1"/>
</dbReference>
<dbReference type="GO" id="GO:0007399">
    <property type="term" value="P:nervous system development"/>
    <property type="evidence" value="ECO:0000318"/>
    <property type="project" value="GO_Central"/>
</dbReference>
<dbReference type="Ensembl" id="ENSACAT00000005832.4">
    <property type="protein sequence ID" value="ENSACAP00000005707.4"/>
    <property type="gene ID" value="ENSACAG00000005832.4"/>
</dbReference>
<dbReference type="GO" id="GO:0072359">
    <property type="term" value="P:circulatory system development"/>
    <property type="evidence" value="ECO:0007669"/>
    <property type="project" value="Ensembl"/>
</dbReference>
<evidence type="ECO:0000256" key="11">
    <source>
        <dbReference type="ARBA" id="ARBA00023212"/>
    </source>
</evidence>
<dbReference type="Proteomes" id="UP000001646">
    <property type="component" value="Chromosome 1"/>
</dbReference>
<evidence type="ECO:0000256" key="1">
    <source>
        <dbReference type="ARBA" id="ARBA00004236"/>
    </source>
</evidence>
<keyword evidence="11" id="KW-0206">Cytoskeleton</keyword>
<keyword evidence="5" id="KW-0963">Cytoplasm</keyword>
<protein>
    <submittedName>
        <fullName evidence="13">WD repeat containing planar cell polarity effector</fullName>
    </submittedName>
</protein>
<reference evidence="13" key="2">
    <citation type="submission" date="2025-05" db="UniProtKB">
        <authorList>
            <consortium name="Ensembl"/>
        </authorList>
    </citation>
    <scope>IDENTIFICATION</scope>
</reference>
<dbReference type="GO" id="GO:0035091">
    <property type="term" value="F:phosphatidylinositol binding"/>
    <property type="evidence" value="ECO:0007669"/>
    <property type="project" value="Ensembl"/>
</dbReference>
<dbReference type="OrthoDB" id="10013020at2759"/>
<dbReference type="GO" id="GO:0060021">
    <property type="term" value="P:roof of mouth development"/>
    <property type="evidence" value="ECO:0007669"/>
    <property type="project" value="Ensembl"/>
</dbReference>
<reference evidence="13 14" key="1">
    <citation type="submission" date="2009-12" db="EMBL/GenBank/DDBJ databases">
        <title>The Genome Sequence of Anolis carolinensis (Green Anole Lizard).</title>
        <authorList>
            <consortium name="The Genome Sequencing Platform"/>
            <person name="Di Palma F."/>
            <person name="Alfoldi J."/>
            <person name="Heiman D."/>
            <person name="Young S."/>
            <person name="Grabherr M."/>
            <person name="Johnson J."/>
            <person name="Lander E.S."/>
            <person name="Lindblad-Toh K."/>
        </authorList>
    </citation>
    <scope>NUCLEOTIDE SEQUENCE [LARGE SCALE GENOMIC DNA]</scope>
    <source>
        <strain evidence="13 14">JBL SC #1</strain>
    </source>
</reference>
<dbReference type="InterPro" id="IPR024511">
    <property type="entry name" value="Frtz"/>
</dbReference>
<dbReference type="PANTHER" id="PTHR13667">
    <property type="entry name" value="HOMOLOC-13"/>
    <property type="match status" value="1"/>
</dbReference>
<evidence type="ECO:0000256" key="8">
    <source>
        <dbReference type="ARBA" id="ARBA00022794"/>
    </source>
</evidence>
<evidence type="ECO:0000256" key="3">
    <source>
        <dbReference type="ARBA" id="ARBA00006059"/>
    </source>
</evidence>
<dbReference type="GO" id="GO:0005886">
    <property type="term" value="C:plasma membrane"/>
    <property type="evidence" value="ECO:0007669"/>
    <property type="project" value="UniProtKB-SubCell"/>
</dbReference>
<dbReference type="STRING" id="28377.ENSACAP00000005707"/>
<evidence type="ECO:0000256" key="7">
    <source>
        <dbReference type="ARBA" id="ARBA00022737"/>
    </source>
</evidence>
<dbReference type="Pfam" id="PF11768">
    <property type="entry name" value="Frtz"/>
    <property type="match status" value="1"/>
</dbReference>